<evidence type="ECO:0000313" key="1">
    <source>
        <dbReference type="EMBL" id="KAJ8628854.1"/>
    </source>
</evidence>
<protein>
    <submittedName>
        <fullName evidence="1">Uncharacterized protein</fullName>
    </submittedName>
</protein>
<organism evidence="1 2">
    <name type="scientific">Persea americana</name>
    <name type="common">Avocado</name>
    <dbReference type="NCBI Taxonomy" id="3435"/>
    <lineage>
        <taxon>Eukaryota</taxon>
        <taxon>Viridiplantae</taxon>
        <taxon>Streptophyta</taxon>
        <taxon>Embryophyta</taxon>
        <taxon>Tracheophyta</taxon>
        <taxon>Spermatophyta</taxon>
        <taxon>Magnoliopsida</taxon>
        <taxon>Magnoliidae</taxon>
        <taxon>Laurales</taxon>
        <taxon>Lauraceae</taxon>
        <taxon>Persea</taxon>
    </lineage>
</organism>
<name>A0ACC2L5Z0_PERAE</name>
<gene>
    <name evidence="1" type="ORF">MRB53_022177</name>
</gene>
<accession>A0ACC2L5Z0</accession>
<evidence type="ECO:0000313" key="2">
    <source>
        <dbReference type="Proteomes" id="UP001234297"/>
    </source>
</evidence>
<keyword evidence="2" id="KW-1185">Reference proteome</keyword>
<reference evidence="1 2" key="1">
    <citation type="journal article" date="2022" name="Hortic Res">
        <title>A haplotype resolved chromosomal level avocado genome allows analysis of novel avocado genes.</title>
        <authorList>
            <person name="Nath O."/>
            <person name="Fletcher S.J."/>
            <person name="Hayward A."/>
            <person name="Shaw L.M."/>
            <person name="Masouleh A.K."/>
            <person name="Furtado A."/>
            <person name="Henry R.J."/>
            <person name="Mitter N."/>
        </authorList>
    </citation>
    <scope>NUCLEOTIDE SEQUENCE [LARGE SCALE GENOMIC DNA]</scope>
    <source>
        <strain evidence="2">cv. Hass</strain>
    </source>
</reference>
<proteinExistence type="predicted"/>
<sequence>MATIASSSSSCIKTTIPSADFSRDPPKGTASSISPVGHHMPDRGVIKAAIKGSSTVAFCTGGPHGHGRQLRERADVSVRLSSMVLNHQIALIVLLEQLYSSTALLASKDGDKKGSTASSFGNARSGSGYDLVDRGCGHVLSPLAILKLLSRNIGAVLCLKNLVLYNDRVYGHWCPLILLNI</sequence>
<dbReference type="EMBL" id="CM056815">
    <property type="protein sequence ID" value="KAJ8628854.1"/>
    <property type="molecule type" value="Genomic_DNA"/>
</dbReference>
<dbReference type="Proteomes" id="UP001234297">
    <property type="component" value="Chromosome 7"/>
</dbReference>
<comment type="caution">
    <text evidence="1">The sequence shown here is derived from an EMBL/GenBank/DDBJ whole genome shotgun (WGS) entry which is preliminary data.</text>
</comment>